<evidence type="ECO:0000259" key="3">
    <source>
        <dbReference type="Pfam" id="PF00248"/>
    </source>
</evidence>
<sequence>MTDFLSCKNNVPTPDSLTVVYLCNHRARYRTSDEGTVRRGIVYSSLRRLWCIFHRPELVRPSLEDSLKKLQLDYIDLYIIHFPTALKPGEEIIPTDEHGKTIFDTVDICATWEAMKKCKDAGSAKSIGVSIFNRRQLEMILNKPGLKYRPVGNQVRTLSLFSFCYYPLLILLPRV</sequence>
<dbReference type="Ensembl" id="ENSOCUT00000047339.1">
    <property type="protein sequence ID" value="ENSOCUP00000030854.1"/>
    <property type="gene ID" value="ENSOCUG00000022121.3"/>
</dbReference>
<dbReference type="Proteomes" id="UP000001811">
    <property type="component" value="Chromosome 16"/>
</dbReference>
<reference evidence="4 5" key="1">
    <citation type="journal article" date="2011" name="Nature">
        <title>A high-resolution map of human evolutionary constraint using 29 mammals.</title>
        <authorList>
            <person name="Lindblad-Toh K."/>
            <person name="Garber M."/>
            <person name="Zuk O."/>
            <person name="Lin M.F."/>
            <person name="Parker B.J."/>
            <person name="Washietl S."/>
            <person name="Kheradpour P."/>
            <person name="Ernst J."/>
            <person name="Jordan G."/>
            <person name="Mauceli E."/>
            <person name="Ward L.D."/>
            <person name="Lowe C.B."/>
            <person name="Holloway A.K."/>
            <person name="Clamp M."/>
            <person name="Gnerre S."/>
            <person name="Alfoldi J."/>
            <person name="Beal K."/>
            <person name="Chang J."/>
            <person name="Clawson H."/>
            <person name="Cuff J."/>
            <person name="Di Palma F."/>
            <person name="Fitzgerald S."/>
            <person name="Flicek P."/>
            <person name="Guttman M."/>
            <person name="Hubisz M.J."/>
            <person name="Jaffe D.B."/>
            <person name="Jungreis I."/>
            <person name="Kent W.J."/>
            <person name="Kostka D."/>
            <person name="Lara M."/>
            <person name="Martins A.L."/>
            <person name="Massingham T."/>
            <person name="Moltke I."/>
            <person name="Raney B.J."/>
            <person name="Rasmussen M.D."/>
            <person name="Robinson J."/>
            <person name="Stark A."/>
            <person name="Vilella A.J."/>
            <person name="Wen J."/>
            <person name="Xie X."/>
            <person name="Zody M.C."/>
            <person name="Baldwin J."/>
            <person name="Bloom T."/>
            <person name="Chin C.W."/>
            <person name="Heiman D."/>
            <person name="Nicol R."/>
            <person name="Nusbaum C."/>
            <person name="Young S."/>
            <person name="Wilkinson J."/>
            <person name="Worley K.C."/>
            <person name="Kovar C.L."/>
            <person name="Muzny D.M."/>
            <person name="Gibbs R.A."/>
            <person name="Cree A."/>
            <person name="Dihn H.H."/>
            <person name="Fowler G."/>
            <person name="Jhangiani S."/>
            <person name="Joshi V."/>
            <person name="Lee S."/>
            <person name="Lewis L.R."/>
            <person name="Nazareth L.V."/>
            <person name="Okwuonu G."/>
            <person name="Santibanez J."/>
            <person name="Warren W.C."/>
            <person name="Mardis E.R."/>
            <person name="Weinstock G.M."/>
            <person name="Wilson R.K."/>
            <person name="Delehaunty K."/>
            <person name="Dooling D."/>
            <person name="Fronik C."/>
            <person name="Fulton L."/>
            <person name="Fulton B."/>
            <person name="Graves T."/>
            <person name="Minx P."/>
            <person name="Sodergren E."/>
            <person name="Birney E."/>
            <person name="Margulies E.H."/>
            <person name="Herrero J."/>
            <person name="Green E.D."/>
            <person name="Haussler D."/>
            <person name="Siepel A."/>
            <person name="Goldman N."/>
            <person name="Pollard K.S."/>
            <person name="Pedersen J.S."/>
            <person name="Lander E.S."/>
            <person name="Kellis M."/>
        </authorList>
    </citation>
    <scope>NUCLEOTIDE SEQUENCE [LARGE SCALE GENOMIC DNA]</scope>
    <source>
        <strain evidence="4 5">Thorbecke inbred</strain>
    </source>
</reference>
<dbReference type="InterPro" id="IPR036812">
    <property type="entry name" value="NAD(P)_OxRdtase_dom_sf"/>
</dbReference>
<reference evidence="4" key="3">
    <citation type="submission" date="2025-09" db="UniProtKB">
        <authorList>
            <consortium name="Ensembl"/>
        </authorList>
    </citation>
    <scope>IDENTIFICATION</scope>
    <source>
        <strain evidence="4">Thorbecke</strain>
    </source>
</reference>
<dbReference type="EMBL" id="AAGW02059575">
    <property type="status" value="NOT_ANNOTATED_CDS"/>
    <property type="molecule type" value="Genomic_DNA"/>
</dbReference>
<reference evidence="4" key="2">
    <citation type="submission" date="2025-08" db="UniProtKB">
        <authorList>
            <consortium name="Ensembl"/>
        </authorList>
    </citation>
    <scope>IDENTIFICATION</scope>
    <source>
        <strain evidence="4">Thorbecke</strain>
    </source>
</reference>
<dbReference type="InParanoid" id="A0A5F9CBJ7"/>
<evidence type="ECO:0000256" key="2">
    <source>
        <dbReference type="ARBA" id="ARBA00023002"/>
    </source>
</evidence>
<dbReference type="PaxDb" id="9986-ENSOCUP00000020261"/>
<dbReference type="Pfam" id="PF00248">
    <property type="entry name" value="Aldo_ket_red"/>
    <property type="match status" value="1"/>
</dbReference>
<name>A0A5F9CBJ7_RABIT</name>
<dbReference type="InterPro" id="IPR020471">
    <property type="entry name" value="AKR"/>
</dbReference>
<proteinExistence type="predicted"/>
<protein>
    <recommendedName>
        <fullName evidence="3">NADP-dependent oxidoreductase domain-containing protein</fullName>
    </recommendedName>
</protein>
<dbReference type="GeneTree" id="ENSGT00940000163208"/>
<dbReference type="Gene3D" id="3.20.20.100">
    <property type="entry name" value="NADP-dependent oxidoreductase domain"/>
    <property type="match status" value="1"/>
</dbReference>
<evidence type="ECO:0000313" key="5">
    <source>
        <dbReference type="Proteomes" id="UP000001811"/>
    </source>
</evidence>
<dbReference type="InterPro" id="IPR023210">
    <property type="entry name" value="NADP_OxRdtase_dom"/>
</dbReference>
<dbReference type="EMBL" id="AAGW02059574">
    <property type="status" value="NOT_ANNOTATED_CDS"/>
    <property type="molecule type" value="Genomic_DNA"/>
</dbReference>
<evidence type="ECO:0000256" key="1">
    <source>
        <dbReference type="ARBA" id="ARBA00022857"/>
    </source>
</evidence>
<dbReference type="Bgee" id="ENSOCUG00000022121">
    <property type="expression patterns" value="Expressed in testis and 4 other cell types or tissues"/>
</dbReference>
<dbReference type="PRINTS" id="PR00069">
    <property type="entry name" value="ALDKETRDTASE"/>
</dbReference>
<dbReference type="PANTHER" id="PTHR11732">
    <property type="entry name" value="ALDO/KETO REDUCTASE"/>
    <property type="match status" value="1"/>
</dbReference>
<dbReference type="GO" id="GO:0016491">
    <property type="term" value="F:oxidoreductase activity"/>
    <property type="evidence" value="ECO:0007669"/>
    <property type="project" value="UniProtKB-KW"/>
</dbReference>
<organism evidence="4 5">
    <name type="scientific">Oryctolagus cuniculus</name>
    <name type="common">Rabbit</name>
    <dbReference type="NCBI Taxonomy" id="9986"/>
    <lineage>
        <taxon>Eukaryota</taxon>
        <taxon>Metazoa</taxon>
        <taxon>Chordata</taxon>
        <taxon>Craniata</taxon>
        <taxon>Vertebrata</taxon>
        <taxon>Euteleostomi</taxon>
        <taxon>Mammalia</taxon>
        <taxon>Eutheria</taxon>
        <taxon>Euarchontoglires</taxon>
        <taxon>Glires</taxon>
        <taxon>Lagomorpha</taxon>
        <taxon>Leporidae</taxon>
        <taxon>Oryctolagus</taxon>
    </lineage>
</organism>
<feature type="domain" description="NADP-dependent oxidoreductase" evidence="3">
    <location>
        <begin position="54"/>
        <end position="157"/>
    </location>
</feature>
<keyword evidence="2" id="KW-0560">Oxidoreductase</keyword>
<keyword evidence="1" id="KW-0521">NADP</keyword>
<keyword evidence="5" id="KW-1185">Reference proteome</keyword>
<evidence type="ECO:0000313" key="4">
    <source>
        <dbReference type="Ensembl" id="ENSOCUP00000030854.1"/>
    </source>
</evidence>
<dbReference type="EMBL" id="AAGW02059573">
    <property type="status" value="NOT_ANNOTATED_CDS"/>
    <property type="molecule type" value="Genomic_DNA"/>
</dbReference>
<dbReference type="SUPFAM" id="SSF51430">
    <property type="entry name" value="NAD(P)-linked oxidoreductase"/>
    <property type="match status" value="1"/>
</dbReference>
<accession>A0A5F9CBJ7</accession>
<dbReference type="SMR" id="A0A5F9CBJ7"/>
<dbReference type="AlphaFoldDB" id="A0A5F9CBJ7"/>